<sequence>MKAENAAALKYIFQEELYILPGEESFNRPDLTQTFVDSAPMTERVAKTVAEPVATSAPITEAATLIQPVTAPGPVIPKIEPASNPQPTTEHLVQTPAALFNYLGSNKKAFLIFTYYADQDFMHDEHLAALQNILKRKDIELEDVAILNLAKSINGKWAEIYRFFAPKKVLVLGKEAIPEGLNVPALNTLKVAPTASLLYSFSFDEMMSSTDNKRAFWEQMKNL</sequence>
<dbReference type="EMBL" id="JBHUPD010000002">
    <property type="protein sequence ID" value="MFD2872590.1"/>
    <property type="molecule type" value="Genomic_DNA"/>
</dbReference>
<keyword evidence="2" id="KW-1185">Reference proteome</keyword>
<protein>
    <submittedName>
        <fullName evidence="1">Uncharacterized protein</fullName>
    </submittedName>
</protein>
<evidence type="ECO:0000313" key="2">
    <source>
        <dbReference type="Proteomes" id="UP001597557"/>
    </source>
</evidence>
<evidence type="ECO:0000313" key="1">
    <source>
        <dbReference type="EMBL" id="MFD2872590.1"/>
    </source>
</evidence>
<gene>
    <name evidence="1" type="ORF">ACFS5N_08935</name>
</gene>
<reference evidence="2" key="1">
    <citation type="journal article" date="2019" name="Int. J. Syst. Evol. Microbiol.">
        <title>The Global Catalogue of Microorganisms (GCM) 10K type strain sequencing project: providing services to taxonomists for standard genome sequencing and annotation.</title>
        <authorList>
            <consortium name="The Broad Institute Genomics Platform"/>
            <consortium name="The Broad Institute Genome Sequencing Center for Infectious Disease"/>
            <person name="Wu L."/>
            <person name="Ma J."/>
        </authorList>
    </citation>
    <scope>NUCLEOTIDE SEQUENCE [LARGE SCALE GENOMIC DNA]</scope>
    <source>
        <strain evidence="2">KCTC 22437</strain>
    </source>
</reference>
<name>A0ABW5YBE5_9SPHI</name>
<proteinExistence type="predicted"/>
<comment type="caution">
    <text evidence="1">The sequence shown here is derived from an EMBL/GenBank/DDBJ whole genome shotgun (WGS) entry which is preliminary data.</text>
</comment>
<accession>A0ABW5YBE5</accession>
<organism evidence="1 2">
    <name type="scientific">Mucilaginibacter ximonensis</name>
    <dbReference type="NCBI Taxonomy" id="538021"/>
    <lineage>
        <taxon>Bacteria</taxon>
        <taxon>Pseudomonadati</taxon>
        <taxon>Bacteroidota</taxon>
        <taxon>Sphingobacteriia</taxon>
        <taxon>Sphingobacteriales</taxon>
        <taxon>Sphingobacteriaceae</taxon>
        <taxon>Mucilaginibacter</taxon>
    </lineage>
</organism>
<dbReference type="RefSeq" id="WP_377184425.1">
    <property type="nucleotide sequence ID" value="NZ_JBHUPD010000002.1"/>
</dbReference>
<dbReference type="Proteomes" id="UP001597557">
    <property type="component" value="Unassembled WGS sequence"/>
</dbReference>